<dbReference type="PRINTS" id="PR00625">
    <property type="entry name" value="JDOMAIN"/>
</dbReference>
<dbReference type="InterPro" id="IPR036869">
    <property type="entry name" value="J_dom_sf"/>
</dbReference>
<dbReference type="SUPFAM" id="SSF46565">
    <property type="entry name" value="Chaperone J-domain"/>
    <property type="match status" value="1"/>
</dbReference>
<sequence>MKITLLHRAAFLPQARTTPMGLTQRNGRVASSSYYAVLGVSPGASAAEIRAAYRKLAMKWHPDRCAGVRIEEANERFQQIHDAYEVLSDERKRAAYDAGFLNPLDLADVDGAAEDAEGFFDFVQEMLRLMANVKREECSMDSLRRMLSEIANGFTVSSTETTQPPVATASTARSGLRVCEHNSSSRSTKRNGYIQANLPSKRRMSEAGSPFGMVGRGMYF</sequence>
<dbReference type="Gene3D" id="1.10.287.110">
    <property type="entry name" value="DnaJ domain"/>
    <property type="match status" value="1"/>
</dbReference>
<accession>A0A835UGB5</accession>
<dbReference type="PROSITE" id="PS00636">
    <property type="entry name" value="DNAJ_1"/>
    <property type="match status" value="1"/>
</dbReference>
<evidence type="ECO:0000259" key="1">
    <source>
        <dbReference type="PROSITE" id="PS50076"/>
    </source>
</evidence>
<protein>
    <recommendedName>
        <fullName evidence="1">J domain-containing protein</fullName>
    </recommendedName>
</protein>
<dbReference type="InterPro" id="IPR001623">
    <property type="entry name" value="DnaJ_domain"/>
</dbReference>
<dbReference type="InterPro" id="IPR018253">
    <property type="entry name" value="DnaJ_domain_CS"/>
</dbReference>
<dbReference type="Pfam" id="PF00226">
    <property type="entry name" value="DnaJ"/>
    <property type="match status" value="1"/>
</dbReference>
<dbReference type="CDD" id="cd06257">
    <property type="entry name" value="DnaJ"/>
    <property type="match status" value="1"/>
</dbReference>
<reference evidence="2 3" key="1">
    <citation type="journal article" date="2020" name="Nat. Food">
        <title>A phased Vanilla planifolia genome enables genetic improvement of flavour and production.</title>
        <authorList>
            <person name="Hasing T."/>
            <person name="Tang H."/>
            <person name="Brym M."/>
            <person name="Khazi F."/>
            <person name="Huang T."/>
            <person name="Chambers A.H."/>
        </authorList>
    </citation>
    <scope>NUCLEOTIDE SEQUENCE [LARGE SCALE GENOMIC DNA]</scope>
    <source>
        <tissue evidence="2">Leaf</tissue>
    </source>
</reference>
<dbReference type="PANTHER" id="PTHR44743:SF10">
    <property type="entry name" value="J DOMAIN-CONTAINING PROTEIN"/>
    <property type="match status" value="1"/>
</dbReference>
<name>A0A835UGB5_VANPL</name>
<dbReference type="EMBL" id="JADCNM010000012">
    <property type="protein sequence ID" value="KAG0459940.1"/>
    <property type="molecule type" value="Genomic_DNA"/>
</dbReference>
<comment type="caution">
    <text evidence="2">The sequence shown here is derived from an EMBL/GenBank/DDBJ whole genome shotgun (WGS) entry which is preliminary data.</text>
</comment>
<dbReference type="PANTHER" id="PTHR44743">
    <property type="entry name" value="PUTATIVE, EXPRESSED-RELATED"/>
    <property type="match status" value="1"/>
</dbReference>
<dbReference type="OrthoDB" id="10250354at2759"/>
<dbReference type="PROSITE" id="PS50076">
    <property type="entry name" value="DNAJ_2"/>
    <property type="match status" value="1"/>
</dbReference>
<dbReference type="Proteomes" id="UP000639772">
    <property type="component" value="Chromosome 12"/>
</dbReference>
<evidence type="ECO:0000313" key="2">
    <source>
        <dbReference type="EMBL" id="KAG0459940.1"/>
    </source>
</evidence>
<gene>
    <name evidence="2" type="ORF">HPP92_023068</name>
</gene>
<dbReference type="GO" id="GO:0005783">
    <property type="term" value="C:endoplasmic reticulum"/>
    <property type="evidence" value="ECO:0007669"/>
    <property type="project" value="UniProtKB-ARBA"/>
</dbReference>
<dbReference type="AlphaFoldDB" id="A0A835UGB5"/>
<proteinExistence type="predicted"/>
<evidence type="ECO:0000313" key="3">
    <source>
        <dbReference type="Proteomes" id="UP000639772"/>
    </source>
</evidence>
<feature type="domain" description="J" evidence="1">
    <location>
        <begin position="33"/>
        <end position="100"/>
    </location>
</feature>
<organism evidence="2 3">
    <name type="scientific">Vanilla planifolia</name>
    <name type="common">Vanilla</name>
    <dbReference type="NCBI Taxonomy" id="51239"/>
    <lineage>
        <taxon>Eukaryota</taxon>
        <taxon>Viridiplantae</taxon>
        <taxon>Streptophyta</taxon>
        <taxon>Embryophyta</taxon>
        <taxon>Tracheophyta</taxon>
        <taxon>Spermatophyta</taxon>
        <taxon>Magnoliopsida</taxon>
        <taxon>Liliopsida</taxon>
        <taxon>Asparagales</taxon>
        <taxon>Orchidaceae</taxon>
        <taxon>Vanilloideae</taxon>
        <taxon>Vanilleae</taxon>
        <taxon>Vanilla</taxon>
    </lineage>
</organism>
<dbReference type="SMART" id="SM00271">
    <property type="entry name" value="DnaJ"/>
    <property type="match status" value="1"/>
</dbReference>